<evidence type="ECO:0000313" key="1">
    <source>
        <dbReference type="Proteomes" id="UP000095283"/>
    </source>
</evidence>
<keyword evidence="1" id="KW-1185">Reference proteome</keyword>
<organism evidence="1 2">
    <name type="scientific">Heterorhabditis bacteriophora</name>
    <name type="common">Entomopathogenic nematode worm</name>
    <dbReference type="NCBI Taxonomy" id="37862"/>
    <lineage>
        <taxon>Eukaryota</taxon>
        <taxon>Metazoa</taxon>
        <taxon>Ecdysozoa</taxon>
        <taxon>Nematoda</taxon>
        <taxon>Chromadorea</taxon>
        <taxon>Rhabditida</taxon>
        <taxon>Rhabditina</taxon>
        <taxon>Rhabditomorpha</taxon>
        <taxon>Strongyloidea</taxon>
        <taxon>Heterorhabditidae</taxon>
        <taxon>Heterorhabditis</taxon>
    </lineage>
</organism>
<reference evidence="2" key="1">
    <citation type="submission" date="2016-11" db="UniProtKB">
        <authorList>
            <consortium name="WormBaseParasite"/>
        </authorList>
    </citation>
    <scope>IDENTIFICATION</scope>
</reference>
<name>A0A1I7X886_HETBA</name>
<dbReference type="WBParaSite" id="Hba_13855">
    <property type="protein sequence ID" value="Hba_13855"/>
    <property type="gene ID" value="Hba_13855"/>
</dbReference>
<protein>
    <submittedName>
        <fullName evidence="2">Adaptin_N domain-containing protein</fullName>
    </submittedName>
</protein>
<accession>A0A1I7X886</accession>
<proteinExistence type="predicted"/>
<sequence length="101" mass="11358">MPYRAELKRPDLKVCSLITYVVTTKVILYSENAECVAELLDDLVKAALYDHMRVITARLFSCVVSLVSHNARAFLFHKTGYRDDSASRRVRAPGNNIPGDT</sequence>
<dbReference type="Proteomes" id="UP000095283">
    <property type="component" value="Unplaced"/>
</dbReference>
<dbReference type="AlphaFoldDB" id="A0A1I7X886"/>
<evidence type="ECO:0000313" key="2">
    <source>
        <dbReference type="WBParaSite" id="Hba_13855"/>
    </source>
</evidence>